<feature type="non-terminal residue" evidence="3">
    <location>
        <position position="73"/>
    </location>
</feature>
<keyword evidence="2" id="KW-1133">Transmembrane helix</keyword>
<feature type="compositionally biased region" description="Low complexity" evidence="1">
    <location>
        <begin position="25"/>
        <end position="38"/>
    </location>
</feature>
<sequence>MTLTMASSTVPGGVPPAGTDPVPSGADPTAGAARPARGPARRSTRTVRLVLSVGITATAVLAVLLVPLFLPLD</sequence>
<dbReference type="Proteomes" id="UP000538929">
    <property type="component" value="Unassembled WGS sequence"/>
</dbReference>
<keyword evidence="4" id="KW-1185">Reference proteome</keyword>
<gene>
    <name evidence="3" type="ORF">FNQ90_23245</name>
</gene>
<dbReference type="EMBL" id="VKHT01001246">
    <property type="protein sequence ID" value="MBB0246959.1"/>
    <property type="molecule type" value="Genomic_DNA"/>
</dbReference>
<evidence type="ECO:0000313" key="4">
    <source>
        <dbReference type="Proteomes" id="UP000538929"/>
    </source>
</evidence>
<keyword evidence="2" id="KW-0472">Membrane</keyword>
<reference evidence="4" key="1">
    <citation type="submission" date="2019-10" db="EMBL/GenBank/DDBJ databases">
        <title>Streptomyces sp. nov., a novel actinobacterium isolated from alkaline environment.</title>
        <authorList>
            <person name="Golinska P."/>
        </authorList>
    </citation>
    <scope>NUCLEOTIDE SEQUENCE [LARGE SCALE GENOMIC DNA]</scope>
    <source>
        <strain evidence="4">DSM 42118</strain>
    </source>
</reference>
<feature type="compositionally biased region" description="Polar residues" evidence="1">
    <location>
        <begin position="1"/>
        <end position="10"/>
    </location>
</feature>
<proteinExistence type="predicted"/>
<keyword evidence="2" id="KW-0812">Transmembrane</keyword>
<evidence type="ECO:0000256" key="2">
    <source>
        <dbReference type="SAM" id="Phobius"/>
    </source>
</evidence>
<feature type="region of interest" description="Disordered" evidence="1">
    <location>
        <begin position="1"/>
        <end position="44"/>
    </location>
</feature>
<accession>A0A7W3THJ2</accession>
<name>A0A7W3THJ2_9ACTN</name>
<organism evidence="3 4">
    <name type="scientific">Streptomyces alkaliphilus</name>
    <dbReference type="NCBI Taxonomy" id="1472722"/>
    <lineage>
        <taxon>Bacteria</taxon>
        <taxon>Bacillati</taxon>
        <taxon>Actinomycetota</taxon>
        <taxon>Actinomycetes</taxon>
        <taxon>Kitasatosporales</taxon>
        <taxon>Streptomycetaceae</taxon>
        <taxon>Streptomyces</taxon>
    </lineage>
</organism>
<evidence type="ECO:0000256" key="1">
    <source>
        <dbReference type="SAM" id="MobiDB-lite"/>
    </source>
</evidence>
<comment type="caution">
    <text evidence="3">The sequence shown here is derived from an EMBL/GenBank/DDBJ whole genome shotgun (WGS) entry which is preliminary data.</text>
</comment>
<dbReference type="AlphaFoldDB" id="A0A7W3THJ2"/>
<feature type="transmembrane region" description="Helical" evidence="2">
    <location>
        <begin position="49"/>
        <end position="70"/>
    </location>
</feature>
<evidence type="ECO:0000313" key="3">
    <source>
        <dbReference type="EMBL" id="MBB0246959.1"/>
    </source>
</evidence>
<protein>
    <submittedName>
        <fullName evidence="3">ABC transporter permease</fullName>
    </submittedName>
</protein>